<dbReference type="AlphaFoldDB" id="A0A1K0HAH2"/>
<dbReference type="EMBL" id="LT558120">
    <property type="protein sequence ID" value="SAM80881.1"/>
    <property type="molecule type" value="Genomic_DNA"/>
</dbReference>
<dbReference type="Proteomes" id="UP000179920">
    <property type="component" value="Chromosome IV"/>
</dbReference>
<accession>A0A1K0HAH2</accession>
<evidence type="ECO:0000313" key="1">
    <source>
        <dbReference type="EMBL" id="SAM80881.1"/>
    </source>
</evidence>
<proteinExistence type="predicted"/>
<protein>
    <submittedName>
        <fullName evidence="1">Uncharacterized protein</fullName>
    </submittedName>
</protein>
<name>A0A1K0HAH2_9BASI</name>
<evidence type="ECO:0000313" key="2">
    <source>
        <dbReference type="Proteomes" id="UP000179920"/>
    </source>
</evidence>
<reference evidence="2" key="1">
    <citation type="submission" date="2016-04" db="EMBL/GenBank/DDBJ databases">
        <authorList>
            <person name="Guldener U."/>
            <person name="Guldener U."/>
        </authorList>
    </citation>
    <scope>NUCLEOTIDE SEQUENCE [LARGE SCALE GENOMIC DNA]</scope>
    <source>
        <strain evidence="2">UB2112</strain>
    </source>
</reference>
<sequence>MVEGSVSNELRRKASGLGLIDRLGGMEDLCVSLWWGWPLHLLDVIRGWRRNDQRAFSSIEGGIVVSVLTLQEAGAPQRRSKVVCSQKRGRKYLGFDHVRQFLDEKVKWAVCGEEGGGGWIPRFLVLACAECF</sequence>
<organism evidence="1 2">
    <name type="scientific">Ustilago bromivora</name>
    <dbReference type="NCBI Taxonomy" id="307758"/>
    <lineage>
        <taxon>Eukaryota</taxon>
        <taxon>Fungi</taxon>
        <taxon>Dikarya</taxon>
        <taxon>Basidiomycota</taxon>
        <taxon>Ustilaginomycotina</taxon>
        <taxon>Ustilaginomycetes</taxon>
        <taxon>Ustilaginales</taxon>
        <taxon>Ustilaginaceae</taxon>
        <taxon>Ustilago</taxon>
    </lineage>
</organism>
<gene>
    <name evidence="1" type="ORF">UBRO_20585</name>
</gene>